<evidence type="ECO:0000259" key="4">
    <source>
        <dbReference type="Pfam" id="PF07687"/>
    </source>
</evidence>
<dbReference type="EC" id="3.5.1.16" evidence="5"/>
<feature type="coiled-coil region" evidence="3">
    <location>
        <begin position="212"/>
        <end position="239"/>
    </location>
</feature>
<evidence type="ECO:0000256" key="2">
    <source>
        <dbReference type="ARBA" id="ARBA00022801"/>
    </source>
</evidence>
<dbReference type="PANTHER" id="PTHR43808:SF31">
    <property type="entry name" value="N-ACETYL-L-CITRULLINE DEACETYLASE"/>
    <property type="match status" value="1"/>
</dbReference>
<evidence type="ECO:0000256" key="1">
    <source>
        <dbReference type="ARBA" id="ARBA00022723"/>
    </source>
</evidence>
<dbReference type="Gene3D" id="3.30.70.360">
    <property type="match status" value="1"/>
</dbReference>
<gene>
    <name evidence="5" type="primary">argE</name>
    <name evidence="5" type="ORF">EPA93_46780</name>
</gene>
<evidence type="ECO:0000313" key="5">
    <source>
        <dbReference type="EMBL" id="QBD83075.1"/>
    </source>
</evidence>
<dbReference type="Pfam" id="PF07687">
    <property type="entry name" value="M20_dimer"/>
    <property type="match status" value="1"/>
</dbReference>
<dbReference type="InterPro" id="IPR036264">
    <property type="entry name" value="Bact_exopeptidase_dim_dom"/>
</dbReference>
<dbReference type="RefSeq" id="WP_129894143.1">
    <property type="nucleotide sequence ID" value="NZ_CP035758.1"/>
</dbReference>
<keyword evidence="6" id="KW-1185">Reference proteome</keyword>
<dbReference type="InterPro" id="IPR002933">
    <property type="entry name" value="Peptidase_M20"/>
</dbReference>
<proteinExistence type="predicted"/>
<feature type="domain" description="Peptidase M20 dimerisation" evidence="4">
    <location>
        <begin position="184"/>
        <end position="291"/>
    </location>
</feature>
<dbReference type="EMBL" id="CP035758">
    <property type="protein sequence ID" value="QBD83075.1"/>
    <property type="molecule type" value="Genomic_DNA"/>
</dbReference>
<dbReference type="Gene3D" id="3.40.630.10">
    <property type="entry name" value="Zn peptidases"/>
    <property type="match status" value="1"/>
</dbReference>
<dbReference type="GO" id="GO:0008777">
    <property type="term" value="F:acetylornithine deacetylase activity"/>
    <property type="evidence" value="ECO:0007669"/>
    <property type="project" value="UniProtKB-EC"/>
</dbReference>
<dbReference type="AlphaFoldDB" id="A0A4P6K4S7"/>
<keyword evidence="1" id="KW-0479">Metal-binding</keyword>
<keyword evidence="2 5" id="KW-0378">Hydrolase</keyword>
<name>A0A4P6K4S7_KTERU</name>
<dbReference type="InterPro" id="IPR050072">
    <property type="entry name" value="Peptidase_M20A"/>
</dbReference>
<dbReference type="KEGG" id="kbs:EPA93_46780"/>
<dbReference type="OrthoDB" id="9792335at2"/>
<dbReference type="SUPFAM" id="SSF55031">
    <property type="entry name" value="Bacterial exopeptidase dimerisation domain"/>
    <property type="match status" value="1"/>
</dbReference>
<dbReference type="Pfam" id="PF01546">
    <property type="entry name" value="Peptidase_M20"/>
    <property type="match status" value="1"/>
</dbReference>
<dbReference type="GO" id="GO:0046872">
    <property type="term" value="F:metal ion binding"/>
    <property type="evidence" value="ECO:0007669"/>
    <property type="project" value="UniProtKB-KW"/>
</dbReference>
<evidence type="ECO:0000313" key="6">
    <source>
        <dbReference type="Proteomes" id="UP000290365"/>
    </source>
</evidence>
<dbReference type="InterPro" id="IPR011650">
    <property type="entry name" value="Peptidase_M20_dimer"/>
</dbReference>
<accession>A0A4P6K4S7</accession>
<dbReference type="NCBIfam" id="TIGR01892">
    <property type="entry name" value="AcOrn-deacetyl"/>
    <property type="match status" value="1"/>
</dbReference>
<sequence length="404" mass="44175">MPGAPIQESELWELSRQLISFNTVSSLSNVAAAEYLANFLENIGFSVQLVKETVQNVEKANVLAWIGPQVPGGLIISGHIDIVPFEGQPGWKTDPLVMSTDGERIFGRGVSDMKVFLAQAILAAKRTSLQSLKRPLMFIFTCDEEVAGQGAGRLIHVIPELFHDYPLPRVALIGEPTNFDIFPAHKGYASFDIVVHGKGGHSSAPHKGLNAIEKMSDVIELLKEANQQLLQQASAENRRLFPEVPGSVFNCGLITGGLAPNMIAEECRLTTSVRIAPGDQAEQLLAPLQERWHKEIVTSMKRVAPESDITLQDLTITPPLSSPSDDEFCHFLCQLTGKQADRGAPYATDGGQFQQIGIDSYIWGPGLLEEAHQPNESLPVSHFITGMAQVERIIHGWCIERDAS</sequence>
<dbReference type="SUPFAM" id="SSF53187">
    <property type="entry name" value="Zn-dependent exopeptidases"/>
    <property type="match status" value="1"/>
</dbReference>
<evidence type="ECO:0000256" key="3">
    <source>
        <dbReference type="SAM" id="Coils"/>
    </source>
</evidence>
<dbReference type="GO" id="GO:0006526">
    <property type="term" value="P:L-arginine biosynthetic process"/>
    <property type="evidence" value="ECO:0007669"/>
    <property type="project" value="InterPro"/>
</dbReference>
<dbReference type="PANTHER" id="PTHR43808">
    <property type="entry name" value="ACETYLORNITHINE DEACETYLASE"/>
    <property type="match status" value="1"/>
</dbReference>
<organism evidence="5 6">
    <name type="scientific">Ktedonosporobacter rubrisoli</name>
    <dbReference type="NCBI Taxonomy" id="2509675"/>
    <lineage>
        <taxon>Bacteria</taxon>
        <taxon>Bacillati</taxon>
        <taxon>Chloroflexota</taxon>
        <taxon>Ktedonobacteria</taxon>
        <taxon>Ktedonobacterales</taxon>
        <taxon>Ktedonosporobacteraceae</taxon>
        <taxon>Ktedonosporobacter</taxon>
    </lineage>
</organism>
<keyword evidence="3" id="KW-0175">Coiled coil</keyword>
<dbReference type="CDD" id="cd03894">
    <property type="entry name" value="M20_ArgE"/>
    <property type="match status" value="1"/>
</dbReference>
<dbReference type="InterPro" id="IPR010169">
    <property type="entry name" value="AcOrn-deacetyl"/>
</dbReference>
<dbReference type="Proteomes" id="UP000290365">
    <property type="component" value="Chromosome"/>
</dbReference>
<reference evidence="5 6" key="1">
    <citation type="submission" date="2019-01" db="EMBL/GenBank/DDBJ databases">
        <title>Ktedonosporobacter rubrisoli SCAWS-G2.</title>
        <authorList>
            <person name="Huang Y."/>
            <person name="Yan B."/>
        </authorList>
    </citation>
    <scope>NUCLEOTIDE SEQUENCE [LARGE SCALE GENOMIC DNA]</scope>
    <source>
        <strain evidence="5 6">SCAWS-G2</strain>
    </source>
</reference>
<protein>
    <submittedName>
        <fullName evidence="5">Acetylornithine deacetylase</fullName>
        <ecNumber evidence="5">3.5.1.16</ecNumber>
    </submittedName>
</protein>